<organism evidence="1 2">
    <name type="scientific">Salipiger pallidus</name>
    <dbReference type="NCBI Taxonomy" id="1775170"/>
    <lineage>
        <taxon>Bacteria</taxon>
        <taxon>Pseudomonadati</taxon>
        <taxon>Pseudomonadota</taxon>
        <taxon>Alphaproteobacteria</taxon>
        <taxon>Rhodobacterales</taxon>
        <taxon>Roseobacteraceae</taxon>
        <taxon>Salipiger</taxon>
    </lineage>
</organism>
<gene>
    <name evidence="1" type="ORF">GCM10011415_25050</name>
</gene>
<evidence type="ECO:0000313" key="1">
    <source>
        <dbReference type="EMBL" id="GGG75477.1"/>
    </source>
</evidence>
<keyword evidence="2" id="KW-1185">Reference proteome</keyword>
<sequence length="56" mass="6193">MADWWDTLWRTDGKARPFEMNTNALEAATGDMSSRSQRQAHVLSRATPAVSAITNA</sequence>
<proteinExistence type="predicted"/>
<accession>A0A8J2ZL09</accession>
<comment type="caution">
    <text evidence="1">The sequence shown here is derived from an EMBL/GenBank/DDBJ whole genome shotgun (WGS) entry which is preliminary data.</text>
</comment>
<protein>
    <submittedName>
        <fullName evidence="1">Uncharacterized protein</fullName>
    </submittedName>
</protein>
<dbReference type="Proteomes" id="UP000617145">
    <property type="component" value="Unassembled WGS sequence"/>
</dbReference>
<reference evidence="1" key="1">
    <citation type="journal article" date="2014" name="Int. J. Syst. Evol. Microbiol.">
        <title>Complete genome sequence of Corynebacterium casei LMG S-19264T (=DSM 44701T), isolated from a smear-ripened cheese.</title>
        <authorList>
            <consortium name="US DOE Joint Genome Institute (JGI-PGF)"/>
            <person name="Walter F."/>
            <person name="Albersmeier A."/>
            <person name="Kalinowski J."/>
            <person name="Ruckert C."/>
        </authorList>
    </citation>
    <scope>NUCLEOTIDE SEQUENCE</scope>
    <source>
        <strain evidence="1">CGMCC 1.15762</strain>
    </source>
</reference>
<dbReference type="EMBL" id="BMJV01000005">
    <property type="protein sequence ID" value="GGG75477.1"/>
    <property type="molecule type" value="Genomic_DNA"/>
</dbReference>
<name>A0A8J2ZL09_9RHOB</name>
<dbReference type="AlphaFoldDB" id="A0A8J2ZL09"/>
<evidence type="ECO:0000313" key="2">
    <source>
        <dbReference type="Proteomes" id="UP000617145"/>
    </source>
</evidence>
<reference evidence="1" key="2">
    <citation type="submission" date="2020-09" db="EMBL/GenBank/DDBJ databases">
        <authorList>
            <person name="Sun Q."/>
            <person name="Zhou Y."/>
        </authorList>
    </citation>
    <scope>NUCLEOTIDE SEQUENCE</scope>
    <source>
        <strain evidence="1">CGMCC 1.15762</strain>
    </source>
</reference>